<name>Q5FJR2_LACAC</name>
<sequence>MRTNMEQLKIAYFNQLGRKELDQAKIKFEQIYPNIKVKLISTGHDQAFEKLASGDVDLVINDFRGEENGFIKKDLTEVGVMAIVPRGSYPSGIQMIDKSDLSNLTCFIVAKPEEEVAELHLLKDIYTIKSPFIASNSVEEAALLVASGSGYFLINEIAANLIKNDSLQCLFLLDEDGKIMRQTIMAYYVKDTSCNNKFVEMLKSEY</sequence>
<dbReference type="KEGG" id="lac:LBA1229"/>
<dbReference type="PATRIC" id="fig|272621.13.peg.1164"/>
<dbReference type="EMBL" id="CP000033">
    <property type="protein sequence ID" value="AAV43062.1"/>
    <property type="molecule type" value="Genomic_DNA"/>
</dbReference>
<dbReference type="InterPro" id="IPR005119">
    <property type="entry name" value="LysR_subst-bd"/>
</dbReference>
<reference evidence="5 6" key="1">
    <citation type="journal article" date="2005" name="Proc. Natl. Acad. Sci. U.S.A.">
        <title>Complete genome sequence of the probiotic lactic acid bacterium Lactobacillus acidophilus NCFM.</title>
        <authorList>
            <person name="Altermann E."/>
            <person name="Russell W.M."/>
            <person name="Azcarate-Peril M.A."/>
            <person name="Barrangou R."/>
            <person name="Buck B.L."/>
            <person name="McAuliffe O."/>
            <person name="Souther N."/>
            <person name="Dobson A."/>
            <person name="Duong T."/>
            <person name="Callanan M."/>
            <person name="Lick S."/>
            <person name="Hamrick A."/>
            <person name="Cano R."/>
            <person name="Klaenhammer T.R."/>
        </authorList>
    </citation>
    <scope>NUCLEOTIDE SEQUENCE [LARGE SCALE GENOMIC DNA]</scope>
    <source>
        <strain evidence="6">ATCC 700396 / NCK56 / N2 / NCFM</strain>
    </source>
</reference>
<dbReference type="HOGENOM" id="CLU_1358962_0_0_9"/>
<evidence type="ECO:0000313" key="5">
    <source>
        <dbReference type="EMBL" id="AAV43062.1"/>
    </source>
</evidence>
<dbReference type="SUPFAM" id="SSF53850">
    <property type="entry name" value="Periplasmic binding protein-like II"/>
    <property type="match status" value="1"/>
</dbReference>
<evidence type="ECO:0000259" key="4">
    <source>
        <dbReference type="Pfam" id="PF03466"/>
    </source>
</evidence>
<dbReference type="Proteomes" id="UP000006381">
    <property type="component" value="Chromosome"/>
</dbReference>
<feature type="domain" description="LysR substrate-binding" evidence="4">
    <location>
        <begin position="7"/>
        <end position="202"/>
    </location>
</feature>
<evidence type="ECO:0000256" key="3">
    <source>
        <dbReference type="ARBA" id="ARBA00023163"/>
    </source>
</evidence>
<dbReference type="Gene3D" id="3.40.190.10">
    <property type="entry name" value="Periplasmic binding protein-like II"/>
    <property type="match status" value="2"/>
</dbReference>
<evidence type="ECO:0000313" key="6">
    <source>
        <dbReference type="Proteomes" id="UP000006381"/>
    </source>
</evidence>
<gene>
    <name evidence="5" type="ordered locus">LBA1229</name>
</gene>
<comment type="similarity">
    <text evidence="1">Belongs to the LysR transcriptional regulatory family.</text>
</comment>
<accession>Q5FJR2</accession>
<dbReference type="OrthoDB" id="2318804at2"/>
<dbReference type="BioCyc" id="LACI272621:G1G49-1212-MONOMER"/>
<dbReference type="STRING" id="272621.LBA1229"/>
<keyword evidence="6" id="KW-1185">Reference proteome</keyword>
<dbReference type="CDD" id="cd05466">
    <property type="entry name" value="PBP2_LTTR_substrate"/>
    <property type="match status" value="1"/>
</dbReference>
<dbReference type="Pfam" id="PF03466">
    <property type="entry name" value="LysR_substrate"/>
    <property type="match status" value="1"/>
</dbReference>
<protein>
    <recommendedName>
        <fullName evidence="4">LysR substrate-binding domain-containing protein</fullName>
    </recommendedName>
</protein>
<dbReference type="PANTHER" id="PTHR30126">
    <property type="entry name" value="HTH-TYPE TRANSCRIPTIONAL REGULATOR"/>
    <property type="match status" value="1"/>
</dbReference>
<organism evidence="6">
    <name type="scientific">Lactobacillus acidophilus (strain ATCC 700396 / NCK56 / N2 / NCFM)</name>
    <dbReference type="NCBI Taxonomy" id="272621"/>
    <lineage>
        <taxon>Bacteria</taxon>
        <taxon>Bacillati</taxon>
        <taxon>Bacillota</taxon>
        <taxon>Bacilli</taxon>
        <taxon>Lactobacillales</taxon>
        <taxon>Lactobacillaceae</taxon>
        <taxon>Lactobacillus</taxon>
    </lineage>
</organism>
<keyword evidence="3" id="KW-0804">Transcription</keyword>
<dbReference type="AlphaFoldDB" id="Q5FJR2"/>
<evidence type="ECO:0000256" key="2">
    <source>
        <dbReference type="ARBA" id="ARBA00023015"/>
    </source>
</evidence>
<evidence type="ECO:0000256" key="1">
    <source>
        <dbReference type="ARBA" id="ARBA00009437"/>
    </source>
</evidence>
<proteinExistence type="inferred from homology"/>
<dbReference type="eggNOG" id="COG0583">
    <property type="taxonomic scope" value="Bacteria"/>
</dbReference>
<keyword evidence="2" id="KW-0805">Transcription regulation</keyword>